<dbReference type="EMBL" id="CP018477">
    <property type="protein sequence ID" value="ASV73494.1"/>
    <property type="molecule type" value="Genomic_DNA"/>
</dbReference>
<accession>A0A286RC09</accession>
<dbReference type="Proteomes" id="UP000215086">
    <property type="component" value="Chromosome"/>
</dbReference>
<keyword evidence="3" id="KW-1185">Reference proteome</keyword>
<protein>
    <submittedName>
        <fullName evidence="2">Uncharacterized protein</fullName>
    </submittedName>
</protein>
<evidence type="ECO:0000313" key="3">
    <source>
        <dbReference type="Proteomes" id="UP000215086"/>
    </source>
</evidence>
<name>A0A286RC09_9BACT</name>
<organism evidence="2 3">
    <name type="scientific">Thermogutta terrifontis</name>
    <dbReference type="NCBI Taxonomy" id="1331910"/>
    <lineage>
        <taxon>Bacteria</taxon>
        <taxon>Pseudomonadati</taxon>
        <taxon>Planctomycetota</taxon>
        <taxon>Planctomycetia</taxon>
        <taxon>Pirellulales</taxon>
        <taxon>Thermoguttaceae</taxon>
        <taxon>Thermogutta</taxon>
    </lineage>
</organism>
<proteinExistence type="predicted"/>
<evidence type="ECO:0000313" key="2">
    <source>
        <dbReference type="EMBL" id="ASV73494.1"/>
    </source>
</evidence>
<evidence type="ECO:0000256" key="1">
    <source>
        <dbReference type="SAM" id="MobiDB-lite"/>
    </source>
</evidence>
<feature type="region of interest" description="Disordered" evidence="1">
    <location>
        <begin position="1"/>
        <end position="45"/>
    </location>
</feature>
<sequence length="56" mass="6033">MECGALAPLSARDFSPRQKGIDDPTLSGGPDKQVPPKSRRGTLVVPGEGRWVIERC</sequence>
<dbReference type="KEGG" id="ttf:THTE_0892"/>
<gene>
    <name evidence="2" type="ORF">THTE_0892</name>
</gene>
<dbReference type="AlphaFoldDB" id="A0A286RC09"/>
<reference evidence="2 3" key="1">
    <citation type="journal article" name="Front. Microbiol.">
        <title>Sugar Metabolism of the First Thermophilic Planctomycete Thermogutta terrifontis: Comparative Genomic and Transcriptomic Approaches.</title>
        <authorList>
            <person name="Elcheninov A.G."/>
            <person name="Menzel P."/>
            <person name="Gudbergsdottir S.R."/>
            <person name="Slesarev A.I."/>
            <person name="Kadnikov V.V."/>
            <person name="Krogh A."/>
            <person name="Bonch-Osmolovskaya E.A."/>
            <person name="Peng X."/>
            <person name="Kublanov I.V."/>
        </authorList>
    </citation>
    <scope>NUCLEOTIDE SEQUENCE [LARGE SCALE GENOMIC DNA]</scope>
    <source>
        <strain evidence="2 3">R1</strain>
    </source>
</reference>